<comment type="caution">
    <text evidence="2">The sequence shown here is derived from an EMBL/GenBank/DDBJ whole genome shotgun (WGS) entry which is preliminary data.</text>
</comment>
<dbReference type="OrthoDB" id="10015334at2"/>
<dbReference type="Proteomes" id="UP000318416">
    <property type="component" value="Unassembled WGS sequence"/>
</dbReference>
<dbReference type="AlphaFoldDB" id="A0A561EMI1"/>
<evidence type="ECO:0000256" key="1">
    <source>
        <dbReference type="SAM" id="Phobius"/>
    </source>
</evidence>
<feature type="transmembrane region" description="Helical" evidence="1">
    <location>
        <begin position="85"/>
        <end position="110"/>
    </location>
</feature>
<keyword evidence="3" id="KW-1185">Reference proteome</keyword>
<evidence type="ECO:0000313" key="2">
    <source>
        <dbReference type="EMBL" id="TWE16831.1"/>
    </source>
</evidence>
<feature type="transmembrane region" description="Helical" evidence="1">
    <location>
        <begin position="149"/>
        <end position="167"/>
    </location>
</feature>
<keyword evidence="1" id="KW-0472">Membrane</keyword>
<organism evidence="2 3">
    <name type="scientific">Kitasatospora atroaurantiaca</name>
    <dbReference type="NCBI Taxonomy" id="285545"/>
    <lineage>
        <taxon>Bacteria</taxon>
        <taxon>Bacillati</taxon>
        <taxon>Actinomycetota</taxon>
        <taxon>Actinomycetes</taxon>
        <taxon>Kitasatosporales</taxon>
        <taxon>Streptomycetaceae</taxon>
        <taxon>Kitasatospora</taxon>
    </lineage>
</organism>
<feature type="transmembrane region" description="Helical" evidence="1">
    <location>
        <begin position="55"/>
        <end position="73"/>
    </location>
</feature>
<evidence type="ECO:0000313" key="3">
    <source>
        <dbReference type="Proteomes" id="UP000318416"/>
    </source>
</evidence>
<name>A0A561EMI1_9ACTN</name>
<accession>A0A561EMI1</accession>
<feature type="transmembrane region" description="Helical" evidence="1">
    <location>
        <begin position="187"/>
        <end position="209"/>
    </location>
</feature>
<reference evidence="2 3" key="1">
    <citation type="submission" date="2019-06" db="EMBL/GenBank/DDBJ databases">
        <title>Sequencing the genomes of 1000 actinobacteria strains.</title>
        <authorList>
            <person name="Klenk H.-P."/>
        </authorList>
    </citation>
    <scope>NUCLEOTIDE SEQUENCE [LARGE SCALE GENOMIC DNA]</scope>
    <source>
        <strain evidence="2 3">DSM 41649</strain>
    </source>
</reference>
<dbReference type="RefSeq" id="WP_145789259.1">
    <property type="nucleotide sequence ID" value="NZ_BAAABR010000079.1"/>
</dbReference>
<protein>
    <submittedName>
        <fullName evidence="2">Uncharacterized protein</fullName>
    </submittedName>
</protein>
<gene>
    <name evidence="2" type="ORF">FB465_1823</name>
</gene>
<proteinExistence type="predicted"/>
<feature type="transmembrane region" description="Helical" evidence="1">
    <location>
        <begin position="122"/>
        <end position="142"/>
    </location>
</feature>
<keyword evidence="1" id="KW-1133">Transmembrane helix</keyword>
<keyword evidence="1" id="KW-0812">Transmembrane</keyword>
<sequence length="229" mass="23873">MAARRYCFVLALFGGLLVLSLPLYLAPESACLVDCGVGVRSPGGVLGVLQLTRPGWLEVYWSAALVAAGWAVLRRYRRAGARWRAVPCVAVAWLTGALTTWLTVTGWTGFHSPSAVLGTAQLLRFNGATPLVVSALALLALAAAERSTVLLAVGVAYAGVAYVAATYDSLYVLDRLGLDVDVISDPWGVRQLLNIAIPAVLLLVAGGVARIAGRGTGASPAGAPRHRKA</sequence>
<dbReference type="EMBL" id="VIVR01000001">
    <property type="protein sequence ID" value="TWE16831.1"/>
    <property type="molecule type" value="Genomic_DNA"/>
</dbReference>